<reference evidence="1 2" key="1">
    <citation type="journal article" date="2014" name="Int. J. Syst. Evol. Microbiol.">
        <title>Lysinibacillus halotolerans sp. nov., isolated from saline-alkaline soil.</title>
        <authorList>
            <person name="Kong D."/>
            <person name="Wang Y."/>
            <person name="Zhao B."/>
            <person name="Li Y."/>
            <person name="Song J."/>
            <person name="Zhai Y."/>
            <person name="Zhang C."/>
            <person name="Wang H."/>
            <person name="Chen X."/>
            <person name="Zhao B."/>
            <person name="Ruan Z."/>
        </authorList>
    </citation>
    <scope>NUCLEOTIDE SEQUENCE [LARGE SCALE GENOMIC DNA]</scope>
    <source>
        <strain evidence="1 2">MCCC 1A12703</strain>
    </source>
</reference>
<gene>
    <name evidence="1" type="ORF">EC501_02050</name>
</gene>
<dbReference type="Pfam" id="PF11148">
    <property type="entry name" value="DUF2922"/>
    <property type="match status" value="1"/>
</dbReference>
<dbReference type="AlphaFoldDB" id="A0A3M8HGF3"/>
<dbReference type="InterPro" id="IPR021321">
    <property type="entry name" value="DUF2922"/>
</dbReference>
<keyword evidence="2" id="KW-1185">Reference proteome</keyword>
<sequence length="75" mass="8343">MAQVLELKFDTANGKTMTLSVNEPKPNLTPTEITAAMQTIMTADVFHNEGHKLVAINQARIIERNISEFNLTQNS</sequence>
<dbReference type="Proteomes" id="UP000279909">
    <property type="component" value="Unassembled WGS sequence"/>
</dbReference>
<protein>
    <submittedName>
        <fullName evidence="1">DUF2922 domain-containing protein</fullName>
    </submittedName>
</protein>
<evidence type="ECO:0000313" key="2">
    <source>
        <dbReference type="Proteomes" id="UP000279909"/>
    </source>
</evidence>
<accession>A0A3M8HGF3</accession>
<comment type="caution">
    <text evidence="1">The sequence shown here is derived from an EMBL/GenBank/DDBJ whole genome shotgun (WGS) entry which is preliminary data.</text>
</comment>
<evidence type="ECO:0000313" key="1">
    <source>
        <dbReference type="EMBL" id="RND01415.1"/>
    </source>
</evidence>
<dbReference type="OrthoDB" id="2454247at2"/>
<name>A0A3M8HGF3_9BACI</name>
<dbReference type="EMBL" id="RHLQ01000002">
    <property type="protein sequence ID" value="RND01415.1"/>
    <property type="molecule type" value="Genomic_DNA"/>
</dbReference>
<proteinExistence type="predicted"/>
<organism evidence="1 2">
    <name type="scientific">Lysinibacillus halotolerans</name>
    <dbReference type="NCBI Taxonomy" id="1368476"/>
    <lineage>
        <taxon>Bacteria</taxon>
        <taxon>Bacillati</taxon>
        <taxon>Bacillota</taxon>
        <taxon>Bacilli</taxon>
        <taxon>Bacillales</taxon>
        <taxon>Bacillaceae</taxon>
        <taxon>Lysinibacillus</taxon>
    </lineage>
</organism>
<dbReference type="RefSeq" id="WP_122970629.1">
    <property type="nucleotide sequence ID" value="NZ_RHLQ01000002.1"/>
</dbReference>